<organism evidence="2 3">
    <name type="scientific">Cellulomonas terrae</name>
    <dbReference type="NCBI Taxonomy" id="311234"/>
    <lineage>
        <taxon>Bacteria</taxon>
        <taxon>Bacillati</taxon>
        <taxon>Actinomycetota</taxon>
        <taxon>Actinomycetes</taxon>
        <taxon>Micrococcales</taxon>
        <taxon>Cellulomonadaceae</taxon>
        <taxon>Cellulomonas</taxon>
    </lineage>
</organism>
<dbReference type="Pfam" id="PF04230">
    <property type="entry name" value="PS_pyruv_trans"/>
    <property type="match status" value="1"/>
</dbReference>
<evidence type="ECO:0000313" key="2">
    <source>
        <dbReference type="EMBL" id="GEL99479.1"/>
    </source>
</evidence>
<gene>
    <name evidence="2" type="ORF">CTE05_30260</name>
</gene>
<dbReference type="PANTHER" id="PTHR36836">
    <property type="entry name" value="COLANIC ACID BIOSYNTHESIS PROTEIN WCAK"/>
    <property type="match status" value="1"/>
</dbReference>
<evidence type="ECO:0000259" key="1">
    <source>
        <dbReference type="Pfam" id="PF04230"/>
    </source>
</evidence>
<dbReference type="Proteomes" id="UP000321049">
    <property type="component" value="Unassembled WGS sequence"/>
</dbReference>
<dbReference type="EMBL" id="BJWH01000018">
    <property type="protein sequence ID" value="GEL99479.1"/>
    <property type="molecule type" value="Genomic_DNA"/>
</dbReference>
<comment type="caution">
    <text evidence="2">The sequence shown here is derived from an EMBL/GenBank/DDBJ whole genome shotgun (WGS) entry which is preliminary data.</text>
</comment>
<evidence type="ECO:0000313" key="3">
    <source>
        <dbReference type="Proteomes" id="UP000321049"/>
    </source>
</evidence>
<dbReference type="AlphaFoldDB" id="A0A511JNH2"/>
<feature type="domain" description="Polysaccharide pyruvyl transferase" evidence="1">
    <location>
        <begin position="73"/>
        <end position="244"/>
    </location>
</feature>
<dbReference type="InterPro" id="IPR007345">
    <property type="entry name" value="Polysacch_pyruvyl_Trfase"/>
</dbReference>
<name>A0A511JNH2_9CELL</name>
<accession>A0A511JNH2</accession>
<proteinExistence type="predicted"/>
<dbReference type="SUPFAM" id="SSF53756">
    <property type="entry name" value="UDP-Glycosyltransferase/glycogen phosphorylase"/>
    <property type="match status" value="1"/>
</dbReference>
<dbReference type="PANTHER" id="PTHR36836:SF1">
    <property type="entry name" value="COLANIC ACID BIOSYNTHESIS PROTEIN WCAK"/>
    <property type="match status" value="1"/>
</dbReference>
<keyword evidence="3" id="KW-1185">Reference proteome</keyword>
<sequence>MRGIVIGGGEVLGARWGEALISQMKSPWDLGALAINKVAGRALDGFAMRRAGGRTRSPFIPQIGGQQRLSTNAIGASSLDRLPAEYRQSVVSTLQRASYVSVRDEVGLERLREVGIGATLAPDSVAVLAELRPPRREQGESMVVQCSRSWLRRDGRSLVAFVREAARQFERVELLPIGLAGGHGDVEAMRAVERRVGLDTVSVTPVSSIWDIADTISSSQVFVGTSLHGHISAMAYGVPSIALAGISKLEAYVNTWARGDVPISEGAHLESALERALTRERSILLENGQRLASLAARSTENTLSSVAISLRD</sequence>
<protein>
    <recommendedName>
        <fullName evidence="1">Polysaccharide pyruvyl transferase domain-containing protein</fullName>
    </recommendedName>
</protein>
<reference evidence="2 3" key="1">
    <citation type="submission" date="2019-07" db="EMBL/GenBank/DDBJ databases">
        <title>Whole genome shotgun sequence of Cellulomonas terrae NBRC 100819.</title>
        <authorList>
            <person name="Hosoyama A."/>
            <person name="Uohara A."/>
            <person name="Ohji S."/>
            <person name="Ichikawa N."/>
        </authorList>
    </citation>
    <scope>NUCLEOTIDE SEQUENCE [LARGE SCALE GENOMIC DNA]</scope>
    <source>
        <strain evidence="2 3">NBRC 100819</strain>
    </source>
</reference>
<dbReference type="RefSeq" id="WP_186814885.1">
    <property type="nucleotide sequence ID" value="NZ_BJWH01000018.1"/>
</dbReference>